<sequence length="131" mass="14371">MVHGVSIVIRSTFSEKLSNQYHGRSFCETLAVRVLSLVLHRRVEKGDFTASDERGRCLDMETIAAGCFRGLSLDGGDHLRHGEAKPPLTDSIFTPYCLCLSRLHGFFSKNVRSAFLLPPQNGSTVADSDGS</sequence>
<accession>A0A178UG40</accession>
<protein>
    <submittedName>
        <fullName evidence="1">(thale cress) hypothetical protein</fullName>
    </submittedName>
</protein>
<dbReference type="Proteomes" id="UP000516314">
    <property type="component" value="Chromosome 5"/>
</dbReference>
<dbReference type="Proteomes" id="UP000078284">
    <property type="component" value="Chromosome 5"/>
</dbReference>
<evidence type="ECO:0000313" key="1">
    <source>
        <dbReference type="EMBL" id="CAD5332938.1"/>
    </source>
</evidence>
<gene>
    <name evidence="2" type="ordered locus">AXX17_At5g28710</name>
    <name evidence="1" type="ORF">AT9943_LOCUS20317</name>
</gene>
<evidence type="ECO:0000313" key="3">
    <source>
        <dbReference type="Proteomes" id="UP000078284"/>
    </source>
</evidence>
<name>A0A178UG40_ARATH</name>
<dbReference type="EMBL" id="LR881470">
    <property type="protein sequence ID" value="CAD5332938.1"/>
    <property type="molecule type" value="Genomic_DNA"/>
</dbReference>
<evidence type="ECO:0000313" key="2">
    <source>
        <dbReference type="EMBL" id="OAO92655.1"/>
    </source>
</evidence>
<reference evidence="1 4" key="3">
    <citation type="submission" date="2020-09" db="EMBL/GenBank/DDBJ databases">
        <authorList>
            <person name="Ashkenazy H."/>
        </authorList>
    </citation>
    <scope>NUCLEOTIDE SEQUENCE [LARGE SCALE GENOMIC DNA]</scope>
    <source>
        <strain evidence="4">cv. Cdm-0</strain>
    </source>
</reference>
<proteinExistence type="predicted"/>
<reference evidence="3" key="1">
    <citation type="journal article" date="2016" name="Proc. Natl. Acad. Sci. U.S.A.">
        <title>Chromosome-level assembly of Arabidopsis thaliana Ler reveals the extent of translocation and inversion polymorphisms.</title>
        <authorList>
            <person name="Zapata L."/>
            <person name="Ding J."/>
            <person name="Willing E.M."/>
            <person name="Hartwig B."/>
            <person name="Bezdan D."/>
            <person name="Jiao W.B."/>
            <person name="Patel V."/>
            <person name="Velikkakam James G."/>
            <person name="Koornneef M."/>
            <person name="Ossowski S."/>
            <person name="Schneeberger K."/>
        </authorList>
    </citation>
    <scope>NUCLEOTIDE SEQUENCE [LARGE SCALE GENOMIC DNA]</scope>
    <source>
        <strain evidence="3">cv. Landsberg erecta</strain>
    </source>
</reference>
<organism evidence="2 3">
    <name type="scientific">Arabidopsis thaliana</name>
    <name type="common">Mouse-ear cress</name>
    <dbReference type="NCBI Taxonomy" id="3702"/>
    <lineage>
        <taxon>Eukaryota</taxon>
        <taxon>Viridiplantae</taxon>
        <taxon>Streptophyta</taxon>
        <taxon>Embryophyta</taxon>
        <taxon>Tracheophyta</taxon>
        <taxon>Spermatophyta</taxon>
        <taxon>Magnoliopsida</taxon>
        <taxon>eudicotyledons</taxon>
        <taxon>Gunneridae</taxon>
        <taxon>Pentapetalae</taxon>
        <taxon>rosids</taxon>
        <taxon>malvids</taxon>
        <taxon>Brassicales</taxon>
        <taxon>Brassicaceae</taxon>
        <taxon>Camelineae</taxon>
        <taxon>Arabidopsis</taxon>
    </lineage>
</organism>
<evidence type="ECO:0000313" key="4">
    <source>
        <dbReference type="Proteomes" id="UP000516314"/>
    </source>
</evidence>
<dbReference type="AlphaFoldDB" id="A0A178UG40"/>
<dbReference type="EMBL" id="LUHQ01000005">
    <property type="protein sequence ID" value="OAO92655.1"/>
    <property type="molecule type" value="Genomic_DNA"/>
</dbReference>
<reference evidence="2" key="2">
    <citation type="submission" date="2016-03" db="EMBL/GenBank/DDBJ databases">
        <title>Full-length assembly of Arabidopsis thaliana Ler reveals the complement of translocations and inversions.</title>
        <authorList>
            <person name="Zapata L."/>
            <person name="Schneeberger K."/>
            <person name="Ossowski S."/>
        </authorList>
    </citation>
    <scope>NUCLEOTIDE SEQUENCE [LARGE SCALE GENOMIC DNA]</scope>
    <source>
        <tissue evidence="2">Leaf</tissue>
    </source>
</reference>